<feature type="compositionally biased region" description="Basic and acidic residues" evidence="11">
    <location>
        <begin position="355"/>
        <end position="366"/>
    </location>
</feature>
<feature type="chain" id="PRO_5045507330" evidence="13">
    <location>
        <begin position="19"/>
        <end position="490"/>
    </location>
</feature>
<evidence type="ECO:0000256" key="10">
    <source>
        <dbReference type="ARBA" id="ARBA00023319"/>
    </source>
</evidence>
<dbReference type="PANTHER" id="PTHR14162:SF1">
    <property type="entry name" value="MUCOSAL ADDRESSIN CELL ADHESION MOLECULE 1"/>
    <property type="match status" value="1"/>
</dbReference>
<name>A0A6J0TN25_9SAUR</name>
<dbReference type="GO" id="GO:0016020">
    <property type="term" value="C:membrane"/>
    <property type="evidence" value="ECO:0007669"/>
    <property type="project" value="UniProtKB-SubCell"/>
</dbReference>
<dbReference type="InterPro" id="IPR036179">
    <property type="entry name" value="Ig-like_dom_sf"/>
</dbReference>
<dbReference type="Proteomes" id="UP001652642">
    <property type="component" value="Chromosome 7"/>
</dbReference>
<dbReference type="InterPro" id="IPR013783">
    <property type="entry name" value="Ig-like_fold"/>
</dbReference>
<keyword evidence="2 12" id="KW-0812">Transmembrane</keyword>
<dbReference type="InterPro" id="IPR037413">
    <property type="entry name" value="MADCAM1"/>
</dbReference>
<keyword evidence="8" id="KW-1015">Disulfide bond</keyword>
<dbReference type="GO" id="GO:2000403">
    <property type="term" value="P:positive regulation of lymphocyte migration"/>
    <property type="evidence" value="ECO:0007669"/>
    <property type="project" value="InterPro"/>
</dbReference>
<feature type="domain" description="Ig-like" evidence="14">
    <location>
        <begin position="357"/>
        <end position="453"/>
    </location>
</feature>
<dbReference type="Pfam" id="PF09085">
    <property type="entry name" value="Adhes-Ig_like"/>
    <property type="match status" value="1"/>
</dbReference>
<proteinExistence type="predicted"/>
<dbReference type="GO" id="GO:0034113">
    <property type="term" value="P:heterotypic cell-cell adhesion"/>
    <property type="evidence" value="ECO:0007669"/>
    <property type="project" value="TreeGrafter"/>
</dbReference>
<keyword evidence="10" id="KW-0393">Immunoglobulin domain</keyword>
<feature type="region of interest" description="Disordered" evidence="11">
    <location>
        <begin position="210"/>
        <end position="234"/>
    </location>
</feature>
<keyword evidence="6 12" id="KW-1133">Transmembrane helix</keyword>
<feature type="compositionally biased region" description="Polar residues" evidence="11">
    <location>
        <begin position="222"/>
        <end position="233"/>
    </location>
</feature>
<sequence length="490" mass="52760">MVLFHLGFLLCLTWRSSGIPTPLLTIHPEEPLVERGGSIRLTCALDCPGGKVQWTGLDTDLGNIMSNHTYSVLTIFNATVNSEGEKTCVGQCHRKPLQKKVALRVFSFPDTLRLESQPEMLKAGQPARLSCSLSHISPPGSLTLSWFQGAEQLDASVEEEEMAESREQLFEYRSVLEVPAAPVGAAYKCQATLDVGRHTFRQEKVANVNTEAAQKGPEATEKTTSAFQRTSHAMTPKPLTPGWWISSFTAATTDHLVLRSTQDLTSATSRAASTVASALAGTESSEVETSHSPAESSVTETQTNLLTPEAEATSNGTPAVTLPPATSHVSASTGRQSTLETVSTHNRCPSQVATDRPEVHTPKEGPCRPVIKPEPSQGGTGKPLRITCHLPECGGRVQIRWVGTPVALSQYQLEEGKDRSTLMVASAGKEHQGVYRCLVISSQAWMESLRVVVLDDPFPAPIIAAGTVGSLLGLLVTGYVAHRTWHKRAS</sequence>
<feature type="domain" description="Ig-like" evidence="14">
    <location>
        <begin position="109"/>
        <end position="206"/>
    </location>
</feature>
<evidence type="ECO:0000313" key="15">
    <source>
        <dbReference type="Proteomes" id="UP001652642"/>
    </source>
</evidence>
<dbReference type="InterPro" id="IPR015169">
    <property type="entry name" value="Adhes-Ig-like"/>
</dbReference>
<evidence type="ECO:0000313" key="16">
    <source>
        <dbReference type="RefSeq" id="XP_020649906.2"/>
    </source>
</evidence>
<dbReference type="RefSeq" id="XP_020649906.2">
    <property type="nucleotide sequence ID" value="XM_020794247.2"/>
</dbReference>
<dbReference type="GeneID" id="110079306"/>
<dbReference type="CTD" id="8174"/>
<keyword evidence="3 13" id="KW-0732">Signal</keyword>
<evidence type="ECO:0000256" key="2">
    <source>
        <dbReference type="ARBA" id="ARBA00022692"/>
    </source>
</evidence>
<feature type="region of interest" description="Disordered" evidence="11">
    <location>
        <begin position="277"/>
        <end position="383"/>
    </location>
</feature>
<accession>A0A6J0TN25</accession>
<evidence type="ECO:0000259" key="14">
    <source>
        <dbReference type="PROSITE" id="PS50835"/>
    </source>
</evidence>
<feature type="compositionally biased region" description="Polar residues" evidence="11">
    <location>
        <begin position="290"/>
        <end position="318"/>
    </location>
</feature>
<dbReference type="Gene3D" id="2.60.40.10">
    <property type="entry name" value="Immunoglobulins"/>
    <property type="match status" value="3"/>
</dbReference>
<dbReference type="InterPro" id="IPR003599">
    <property type="entry name" value="Ig_sub"/>
</dbReference>
<keyword evidence="7 12" id="KW-0472">Membrane</keyword>
<keyword evidence="15" id="KW-1185">Reference proteome</keyword>
<evidence type="ECO:0000256" key="8">
    <source>
        <dbReference type="ARBA" id="ARBA00023157"/>
    </source>
</evidence>
<reference evidence="16" key="1">
    <citation type="submission" date="2025-08" db="UniProtKB">
        <authorList>
            <consortium name="RefSeq"/>
        </authorList>
    </citation>
    <scope>IDENTIFICATION</scope>
</reference>
<dbReference type="SMART" id="SM00409">
    <property type="entry name" value="IG"/>
    <property type="match status" value="3"/>
</dbReference>
<evidence type="ECO:0000256" key="12">
    <source>
        <dbReference type="SAM" id="Phobius"/>
    </source>
</evidence>
<evidence type="ECO:0000256" key="5">
    <source>
        <dbReference type="ARBA" id="ARBA00022889"/>
    </source>
</evidence>
<dbReference type="AlphaFoldDB" id="A0A6J0TN25"/>
<gene>
    <name evidence="16" type="primary">MADCAM1</name>
</gene>
<comment type="subcellular location">
    <subcellularLocation>
        <location evidence="1">Membrane</location>
        <topology evidence="1">Single-pass type I membrane protein</topology>
    </subcellularLocation>
</comment>
<dbReference type="GO" id="GO:0007229">
    <property type="term" value="P:integrin-mediated signaling pathway"/>
    <property type="evidence" value="ECO:0007669"/>
    <property type="project" value="InterPro"/>
</dbReference>
<keyword evidence="5" id="KW-0130">Cell adhesion</keyword>
<feature type="signal peptide" evidence="13">
    <location>
        <begin position="1"/>
        <end position="18"/>
    </location>
</feature>
<evidence type="ECO:0000256" key="1">
    <source>
        <dbReference type="ARBA" id="ARBA00004479"/>
    </source>
</evidence>
<dbReference type="GO" id="GO:0050901">
    <property type="term" value="P:leukocyte tethering or rolling"/>
    <property type="evidence" value="ECO:0007669"/>
    <property type="project" value="TreeGrafter"/>
</dbReference>
<keyword evidence="4" id="KW-0677">Repeat</keyword>
<evidence type="ECO:0000256" key="4">
    <source>
        <dbReference type="ARBA" id="ARBA00022737"/>
    </source>
</evidence>
<feature type="domain" description="Ig-like" evidence="14">
    <location>
        <begin position="22"/>
        <end position="88"/>
    </location>
</feature>
<evidence type="ECO:0000256" key="13">
    <source>
        <dbReference type="SAM" id="SignalP"/>
    </source>
</evidence>
<dbReference type="SUPFAM" id="SSF48726">
    <property type="entry name" value="Immunoglobulin"/>
    <property type="match status" value="3"/>
</dbReference>
<organism evidence="15 16">
    <name type="scientific">Pogona vitticeps</name>
    <name type="common">central bearded dragon</name>
    <dbReference type="NCBI Taxonomy" id="103695"/>
    <lineage>
        <taxon>Eukaryota</taxon>
        <taxon>Metazoa</taxon>
        <taxon>Chordata</taxon>
        <taxon>Craniata</taxon>
        <taxon>Vertebrata</taxon>
        <taxon>Euteleostomi</taxon>
        <taxon>Lepidosauria</taxon>
        <taxon>Squamata</taxon>
        <taxon>Bifurcata</taxon>
        <taxon>Unidentata</taxon>
        <taxon>Episquamata</taxon>
        <taxon>Toxicofera</taxon>
        <taxon>Iguania</taxon>
        <taxon>Acrodonta</taxon>
        <taxon>Agamidae</taxon>
        <taxon>Amphibolurinae</taxon>
        <taxon>Pogona</taxon>
    </lineage>
</organism>
<protein>
    <submittedName>
        <fullName evidence="16">Mucosal addressin cell adhesion molecule 1 isoform X2</fullName>
    </submittedName>
</protein>
<dbReference type="GO" id="GO:0098640">
    <property type="term" value="F:integrin binding involved in cell-matrix adhesion"/>
    <property type="evidence" value="ECO:0007669"/>
    <property type="project" value="InterPro"/>
</dbReference>
<feature type="transmembrane region" description="Helical" evidence="12">
    <location>
        <begin position="458"/>
        <end position="481"/>
    </location>
</feature>
<evidence type="ECO:0000256" key="7">
    <source>
        <dbReference type="ARBA" id="ARBA00023136"/>
    </source>
</evidence>
<keyword evidence="9" id="KW-0325">Glycoprotein</keyword>
<evidence type="ECO:0000256" key="9">
    <source>
        <dbReference type="ARBA" id="ARBA00023180"/>
    </source>
</evidence>
<evidence type="ECO:0000256" key="3">
    <source>
        <dbReference type="ARBA" id="ARBA00022729"/>
    </source>
</evidence>
<evidence type="ECO:0000256" key="11">
    <source>
        <dbReference type="SAM" id="MobiDB-lite"/>
    </source>
</evidence>
<dbReference type="InterPro" id="IPR003987">
    <property type="entry name" value="ICAM_VCAM_N"/>
</dbReference>
<feature type="compositionally biased region" description="Polar residues" evidence="11">
    <location>
        <begin position="327"/>
        <end position="353"/>
    </location>
</feature>
<dbReference type="InterPro" id="IPR007110">
    <property type="entry name" value="Ig-like_dom"/>
</dbReference>
<dbReference type="PANTHER" id="PTHR14162">
    <property type="entry name" value="MUCOSAL ADDRESSIN CELL ADHESION MOLECULE-1"/>
    <property type="match status" value="1"/>
</dbReference>
<dbReference type="PRINTS" id="PR01472">
    <property type="entry name" value="ICAMVCAM1"/>
</dbReference>
<evidence type="ECO:0000256" key="6">
    <source>
        <dbReference type="ARBA" id="ARBA00022989"/>
    </source>
</evidence>
<dbReference type="PROSITE" id="PS50835">
    <property type="entry name" value="IG_LIKE"/>
    <property type="match status" value="3"/>
</dbReference>